<evidence type="ECO:0000313" key="3">
    <source>
        <dbReference type="Proteomes" id="UP001197609"/>
    </source>
</evidence>
<dbReference type="EMBL" id="JAIOIU010000034">
    <property type="protein sequence ID" value="MBZ0159181.1"/>
    <property type="molecule type" value="Genomic_DNA"/>
</dbReference>
<protein>
    <submittedName>
        <fullName evidence="2">GerMN domain-containing protein</fullName>
    </submittedName>
</protein>
<dbReference type="InterPro" id="IPR019606">
    <property type="entry name" value="GerMN"/>
</dbReference>
<dbReference type="SMART" id="SM00909">
    <property type="entry name" value="Germane"/>
    <property type="match status" value="1"/>
</dbReference>
<organism evidence="2 3">
    <name type="scientific">Candidatus Methylomirabilis tolerans</name>
    <dbReference type="NCBI Taxonomy" id="3123416"/>
    <lineage>
        <taxon>Bacteria</taxon>
        <taxon>Candidatus Methylomirabilota</taxon>
        <taxon>Candidatus Methylomirabilia</taxon>
        <taxon>Candidatus Methylomirabilales</taxon>
        <taxon>Candidatus Methylomirabilaceae</taxon>
        <taxon>Candidatus Methylomirabilis</taxon>
    </lineage>
</organism>
<dbReference type="Proteomes" id="UP001197609">
    <property type="component" value="Unassembled WGS sequence"/>
</dbReference>
<feature type="domain" description="GerMN" evidence="1">
    <location>
        <begin position="86"/>
        <end position="176"/>
    </location>
</feature>
<reference evidence="2 3" key="1">
    <citation type="journal article" date="2021" name="bioRxiv">
        <title>Unraveling nitrogen, sulfur and carbon metabolic pathways and microbial community transcriptional responses to substrate deprivation and toxicity stresses in a bioreactor mimicking anoxic brackish coastal sediment conditions.</title>
        <authorList>
            <person name="Martins P.D."/>
            <person name="Echeveste M.J."/>
            <person name="Arshad A."/>
            <person name="Kurth J."/>
            <person name="Ouboter H."/>
            <person name="Jetten M.S.M."/>
            <person name="Welte C.U."/>
        </authorList>
    </citation>
    <scope>NUCLEOTIDE SEQUENCE [LARGE SCALE GENOMIC DNA]</scope>
    <source>
        <strain evidence="2">MAG_38</strain>
    </source>
</reference>
<accession>A0AAJ1EIV0</accession>
<comment type="caution">
    <text evidence="2">The sequence shown here is derived from an EMBL/GenBank/DDBJ whole genome shotgun (WGS) entry which is preliminary data.</text>
</comment>
<name>A0AAJ1EIV0_9BACT</name>
<proteinExistence type="predicted"/>
<dbReference type="Pfam" id="PF10646">
    <property type="entry name" value="Germane"/>
    <property type="match status" value="1"/>
</dbReference>
<sequence length="191" mass="20929">MTMRQMKIVAALIALLVGIVGAIALWGNKSITMNSTTVQPVASEPMKPPFESERKSVALFFVTRDGNSFHEETREIEGGVTTTEDAKRILIELTKGPERGDLLPTIPQGTQLLNLFIDSSGTAYVDFNRGLRDGLKRGARGELYTIFSIVNTLASNLVRITRVQILVEGAEIPTLGGHIDTRMALPPQYVF</sequence>
<evidence type="ECO:0000313" key="2">
    <source>
        <dbReference type="EMBL" id="MBZ0159181.1"/>
    </source>
</evidence>
<dbReference type="AlphaFoldDB" id="A0AAJ1EIV0"/>
<gene>
    <name evidence="2" type="ORF">K8G79_03430</name>
</gene>
<evidence type="ECO:0000259" key="1">
    <source>
        <dbReference type="SMART" id="SM00909"/>
    </source>
</evidence>